<dbReference type="Proteomes" id="UP000230233">
    <property type="component" value="Chromosome III"/>
</dbReference>
<comment type="caution">
    <text evidence="1">The sequence shown here is derived from an EMBL/GenBank/DDBJ whole genome shotgun (WGS) entry which is preliminary data.</text>
</comment>
<evidence type="ECO:0000313" key="2">
    <source>
        <dbReference type="Proteomes" id="UP000230233"/>
    </source>
</evidence>
<protein>
    <submittedName>
        <fullName evidence="1">Uncharacterized protein</fullName>
    </submittedName>
</protein>
<accession>A0A2G5ULE0</accession>
<organism evidence="1 2">
    <name type="scientific">Caenorhabditis nigoni</name>
    <dbReference type="NCBI Taxonomy" id="1611254"/>
    <lineage>
        <taxon>Eukaryota</taxon>
        <taxon>Metazoa</taxon>
        <taxon>Ecdysozoa</taxon>
        <taxon>Nematoda</taxon>
        <taxon>Chromadorea</taxon>
        <taxon>Rhabditida</taxon>
        <taxon>Rhabditina</taxon>
        <taxon>Rhabditomorpha</taxon>
        <taxon>Rhabditoidea</taxon>
        <taxon>Rhabditidae</taxon>
        <taxon>Peloderinae</taxon>
        <taxon>Caenorhabditis</taxon>
    </lineage>
</organism>
<name>A0A2G5ULE0_9PELO</name>
<gene>
    <name evidence="1" type="primary">Cnig_chr_III.g11746</name>
    <name evidence="1" type="ORF">B9Z55_011746</name>
</gene>
<reference evidence="2" key="1">
    <citation type="submission" date="2017-10" db="EMBL/GenBank/DDBJ databases">
        <title>Rapid genome shrinkage in a self-fertile nematode reveals novel sperm competition proteins.</title>
        <authorList>
            <person name="Yin D."/>
            <person name="Schwarz E.M."/>
            <person name="Thomas C.G."/>
            <person name="Felde R.L."/>
            <person name="Korf I.F."/>
            <person name="Cutter A.D."/>
            <person name="Schartner C.M."/>
            <person name="Ralston E.J."/>
            <person name="Meyer B.J."/>
            <person name="Haag E.S."/>
        </authorList>
    </citation>
    <scope>NUCLEOTIDE SEQUENCE [LARGE SCALE GENOMIC DNA]</scope>
    <source>
        <strain evidence="2">JU1422</strain>
    </source>
</reference>
<proteinExistence type="predicted"/>
<dbReference type="AlphaFoldDB" id="A0A2G5ULE0"/>
<sequence length="177" mass="20840">MLQRGKSGPLETHKLHFVAVKLITSQRLKKRRRCSRCSHRCYDMRFLHCLQILYNKKAHRKFAVWATCRKITRRARPTRLTKITPTLRSNLMSTESTTWPFSQFPYLDQLDKDINLFGLRNRIGTRITTQSSFLHVVITSKEIQRCLPTKSSRLALTVSLKHQSPHMESSFVNRWKA</sequence>
<keyword evidence="2" id="KW-1185">Reference proteome</keyword>
<evidence type="ECO:0000313" key="1">
    <source>
        <dbReference type="EMBL" id="PIC40385.1"/>
    </source>
</evidence>
<dbReference type="EMBL" id="PDUG01000003">
    <property type="protein sequence ID" value="PIC40385.1"/>
    <property type="molecule type" value="Genomic_DNA"/>
</dbReference>